<reference evidence="1" key="1">
    <citation type="submission" date="2022-10" db="EMBL/GenBank/DDBJ databases">
        <title>Rhodococcus ferula Z13 complete genome.</title>
        <authorList>
            <person name="Long X."/>
            <person name="Zang M."/>
        </authorList>
    </citation>
    <scope>NUCLEOTIDE SEQUENCE</scope>
    <source>
        <strain evidence="1">Z13</strain>
    </source>
</reference>
<evidence type="ECO:0000313" key="2">
    <source>
        <dbReference type="Proteomes" id="UP001156484"/>
    </source>
</evidence>
<name>A0ACD4DK64_9NOCA</name>
<gene>
    <name evidence="1" type="ORF">OED52_07400</name>
</gene>
<keyword evidence="2" id="KW-1185">Reference proteome</keyword>
<evidence type="ECO:0000313" key="1">
    <source>
        <dbReference type="EMBL" id="UYP20350.1"/>
    </source>
</evidence>
<dbReference type="EMBL" id="CP107551">
    <property type="protein sequence ID" value="UYP20350.1"/>
    <property type="molecule type" value="Genomic_DNA"/>
</dbReference>
<dbReference type="Proteomes" id="UP001156484">
    <property type="component" value="Chromosome"/>
</dbReference>
<proteinExistence type="predicted"/>
<sequence>MASLRELRSRIKSVNSTKKITKAQELIATSRITKAQARVAASKPYAEEITKVLSELASASASLDHPLLNERENPKRAAILVVTSDRGMAGGYNSNVLKEAEELRQLLVSEGKEPVLYVMGGKGLGYYTFRERKVAGAWTGFSQDPRYTDAAKASRHLVELFMAGSGAEVPAPNGEGTVEGVDELHIVYTRFVSMLTQTPEVRRMAPLEVNITEEEIDLGEDMLTDGHRATGNEGPQPVYNFEPEAGTLLEALLPKYISTRIYAALLEAAASESAARRTAMKAATDNATELVNTLSRQANQARQAQITQEISEIVGGAGALASSAGSD</sequence>
<organism evidence="1 2">
    <name type="scientific">Rhodococcus sacchari</name>
    <dbReference type="NCBI Taxonomy" id="2962047"/>
    <lineage>
        <taxon>Bacteria</taxon>
        <taxon>Bacillati</taxon>
        <taxon>Actinomycetota</taxon>
        <taxon>Actinomycetes</taxon>
        <taxon>Mycobacteriales</taxon>
        <taxon>Nocardiaceae</taxon>
        <taxon>Rhodococcus</taxon>
    </lineage>
</organism>
<accession>A0ACD4DK64</accession>
<protein>
    <submittedName>
        <fullName evidence="1">F0F1 ATP synthase subunit gamma</fullName>
    </submittedName>
</protein>